<dbReference type="AlphaFoldDB" id="A0A317ZHM9"/>
<comment type="caution">
    <text evidence="2">The sequence shown here is derived from an EMBL/GenBank/DDBJ whole genome shotgun (WGS) entry which is preliminary data.</text>
</comment>
<evidence type="ECO:0000313" key="3">
    <source>
        <dbReference type="Proteomes" id="UP000247099"/>
    </source>
</evidence>
<reference evidence="2 3" key="1">
    <citation type="submission" date="2018-05" db="EMBL/GenBank/DDBJ databases">
        <title>Coraliomargarita sinensis sp. nov., isolated from a marine solar saltern.</title>
        <authorList>
            <person name="Zhou L.Y."/>
        </authorList>
    </citation>
    <scope>NUCLEOTIDE SEQUENCE [LARGE SCALE GENOMIC DNA]</scope>
    <source>
        <strain evidence="2 3">WN38</strain>
    </source>
</reference>
<feature type="chain" id="PRO_5016325651" description="TIGR03790 family protein" evidence="1">
    <location>
        <begin position="27"/>
        <end position="599"/>
    </location>
</feature>
<protein>
    <recommendedName>
        <fullName evidence="4">TIGR03790 family protein</fullName>
    </recommendedName>
</protein>
<evidence type="ECO:0000313" key="2">
    <source>
        <dbReference type="EMBL" id="PXA03743.1"/>
    </source>
</evidence>
<sequence>MSYKFSGQLLAGALLCSALCTVPLSAISEGNVLVVFNSANGDSQEVKDYYVSIRPDVLQFDLADGSLTSPTINYADFATKIRDPIRQHLNSNNLEQTVEVLVLTKGIPHRIQSLDTNNPNAGDAGASATTAYDNGNASFASVDSELTLLQYDLDDGENGGNYDSSADNAVLNPYFNETSAFSSFSRSSIANGDQVFSRSNNVYGWWALGTQVIRGINVSFTPSDAGDIYLTARLDASTVEDVKAIIDRAQDIAFRRDIDAVIFDGDGRSNPLDEYSDPSTGTAINDYPEAESTVSATWDQVLRENSSSFVIGKAAGIDYSNTLLINGPIAHLHSYGVNHSGTNSQIRPYLNTFAGQLVPGASFSAYESFGAKGLGGLGNSNQGQVEEWFSSGGTFASGPVWEPFTFGILKSEIFLDRFYNQGFTYVEAAWAAILQISWQSVVIGDPLATASFRASSEYESWVYAGTGTTPDVEVTAGFDDDYDLDGLENGLEYTLALNPDASDVNSNKLPEFTLSSENKVVTFTLADPVPTNLDITVEMSPSLEPGSWTIIATRGSGGTWSGTATVVESNTASGNEVELIDHTTGLDDRRFYRISVTQI</sequence>
<feature type="signal peptide" evidence="1">
    <location>
        <begin position="1"/>
        <end position="26"/>
    </location>
</feature>
<dbReference type="EMBL" id="QHJQ01000007">
    <property type="protein sequence ID" value="PXA03743.1"/>
    <property type="molecule type" value="Genomic_DNA"/>
</dbReference>
<dbReference type="InParanoid" id="A0A317ZHM9"/>
<gene>
    <name evidence="2" type="ORF">DDZ13_10635</name>
</gene>
<name>A0A317ZHM9_9BACT</name>
<proteinExistence type="predicted"/>
<dbReference type="Proteomes" id="UP000247099">
    <property type="component" value="Unassembled WGS sequence"/>
</dbReference>
<dbReference type="RefSeq" id="WP_110131440.1">
    <property type="nucleotide sequence ID" value="NZ_QHJQ01000007.1"/>
</dbReference>
<keyword evidence="3" id="KW-1185">Reference proteome</keyword>
<organism evidence="2 3">
    <name type="scientific">Coraliomargarita sinensis</name>
    <dbReference type="NCBI Taxonomy" id="2174842"/>
    <lineage>
        <taxon>Bacteria</taxon>
        <taxon>Pseudomonadati</taxon>
        <taxon>Verrucomicrobiota</taxon>
        <taxon>Opitutia</taxon>
        <taxon>Puniceicoccales</taxon>
        <taxon>Coraliomargaritaceae</taxon>
        <taxon>Coraliomargarita</taxon>
    </lineage>
</organism>
<evidence type="ECO:0008006" key="4">
    <source>
        <dbReference type="Google" id="ProtNLM"/>
    </source>
</evidence>
<keyword evidence="1" id="KW-0732">Signal</keyword>
<dbReference type="OrthoDB" id="9771443at2"/>
<accession>A0A317ZHM9</accession>
<evidence type="ECO:0000256" key="1">
    <source>
        <dbReference type="SAM" id="SignalP"/>
    </source>
</evidence>